<reference evidence="1 2" key="1">
    <citation type="submission" date="2017-10" db="EMBL/GenBank/DDBJ databases">
        <authorList>
            <person name="Banno H."/>
            <person name="Chua N.-H."/>
        </authorList>
    </citation>
    <scope>NUCLEOTIDE SEQUENCE [LARGE SCALE GENOMIC DNA]</scope>
    <source>
        <strain evidence="1">Vibrio tapetis CECT4600</strain>
    </source>
</reference>
<sequence length="283" mass="31578">MRLSIKSLAIIGSLLFTVVLFVFGQKGQGGLELPQCLASTDKTQVIDTYIHFYVSKTALDTYSQSVIESDINESIEIANQILTNSCVPMARKLARIQYIDLTEQTFNDIGQSHKALLNVVGKDEINQIRSHPNHYYGLIMAEEDNFLGPVNYGDPSFVGETNPSVNSHYFIATADAHLITLEHELGHLAWAQHRDTSGTLNIWLNQIYANKQANLKPYARAYRCGDSGTVMSYESNVILAYSSPDIFYQGEACGDAKTADNARQLREYARNMRDRISAKSPRG</sequence>
<organism evidence="1 2">
    <name type="scientific">Vibrio tapetis subsp. tapetis</name>
    <dbReference type="NCBI Taxonomy" id="1671868"/>
    <lineage>
        <taxon>Bacteria</taxon>
        <taxon>Pseudomonadati</taxon>
        <taxon>Pseudomonadota</taxon>
        <taxon>Gammaproteobacteria</taxon>
        <taxon>Vibrionales</taxon>
        <taxon>Vibrionaceae</taxon>
        <taxon>Vibrio</taxon>
    </lineage>
</organism>
<name>A0A2N8ZAA6_9VIBR</name>
<evidence type="ECO:0000313" key="1">
    <source>
        <dbReference type="EMBL" id="SON48803.1"/>
    </source>
</evidence>
<dbReference type="OrthoDB" id="5818880at2"/>
<dbReference type="KEGG" id="vta:A0824"/>
<dbReference type="RefSeq" id="WP_102521589.1">
    <property type="nucleotide sequence ID" value="NZ_LT960611.1"/>
</dbReference>
<protein>
    <submittedName>
        <fullName evidence="1">Uncharacterized protein</fullName>
    </submittedName>
</protein>
<gene>
    <name evidence="1" type="ORF">VTAP4600_A0824</name>
</gene>
<dbReference type="SUPFAM" id="SSF55486">
    <property type="entry name" value="Metalloproteases ('zincins'), catalytic domain"/>
    <property type="match status" value="1"/>
</dbReference>
<proteinExistence type="predicted"/>
<dbReference type="EMBL" id="LT960611">
    <property type="protein sequence ID" value="SON48803.1"/>
    <property type="molecule type" value="Genomic_DNA"/>
</dbReference>
<dbReference type="Proteomes" id="UP000235828">
    <property type="component" value="Chromosome A"/>
</dbReference>
<accession>A0A2N8ZAA6</accession>
<keyword evidence="2" id="KW-1185">Reference proteome</keyword>
<evidence type="ECO:0000313" key="2">
    <source>
        <dbReference type="Proteomes" id="UP000235828"/>
    </source>
</evidence>
<dbReference type="AlphaFoldDB" id="A0A2N8ZAA6"/>